<keyword evidence="3" id="KW-0804">Transcription</keyword>
<dbReference type="SUPFAM" id="SSF47413">
    <property type="entry name" value="lambda repressor-like DNA-binding domains"/>
    <property type="match status" value="1"/>
</dbReference>
<dbReference type="Gene3D" id="1.10.260.40">
    <property type="entry name" value="lambda repressor-like DNA-binding domains"/>
    <property type="match status" value="1"/>
</dbReference>
<keyword evidence="7" id="KW-1185">Reference proteome</keyword>
<dbReference type="OrthoDB" id="9021722at2"/>
<name>A0A1H4HSQ8_9BURK</name>
<evidence type="ECO:0000256" key="3">
    <source>
        <dbReference type="ARBA" id="ARBA00023163"/>
    </source>
</evidence>
<gene>
    <name evidence="6" type="ORF">SAMN05192564_11524</name>
</gene>
<accession>A0A1H4HSQ8</accession>
<evidence type="ECO:0000313" key="7">
    <source>
        <dbReference type="Proteomes" id="UP000198638"/>
    </source>
</evidence>
<evidence type="ECO:0000313" key="6">
    <source>
        <dbReference type="EMBL" id="SEB24775.1"/>
    </source>
</evidence>
<dbReference type="RefSeq" id="WP_090538244.1">
    <property type="nucleotide sequence ID" value="NZ_FNRQ01000015.1"/>
</dbReference>
<dbReference type="CDD" id="cd06529">
    <property type="entry name" value="S24_LexA-like"/>
    <property type="match status" value="1"/>
</dbReference>
<dbReference type="GO" id="GO:0003677">
    <property type="term" value="F:DNA binding"/>
    <property type="evidence" value="ECO:0007669"/>
    <property type="project" value="UniProtKB-KW"/>
</dbReference>
<keyword evidence="2" id="KW-0238">DNA-binding</keyword>
<feature type="domain" description="HTH cro/C1-type" evidence="5">
    <location>
        <begin position="7"/>
        <end position="61"/>
    </location>
</feature>
<dbReference type="InterPro" id="IPR001387">
    <property type="entry name" value="Cro/C1-type_HTH"/>
</dbReference>
<organism evidence="6 7">
    <name type="scientific">Paraburkholderia sartisoli</name>
    <dbReference type="NCBI Taxonomy" id="83784"/>
    <lineage>
        <taxon>Bacteria</taxon>
        <taxon>Pseudomonadati</taxon>
        <taxon>Pseudomonadota</taxon>
        <taxon>Betaproteobacteria</taxon>
        <taxon>Burkholderiales</taxon>
        <taxon>Burkholderiaceae</taxon>
        <taxon>Paraburkholderia</taxon>
    </lineage>
</organism>
<dbReference type="PANTHER" id="PTHR40661:SF3">
    <property type="entry name" value="FELS-1 PROPHAGE TRANSCRIPTIONAL REGULATOR"/>
    <property type="match status" value="1"/>
</dbReference>
<evidence type="ECO:0000256" key="4">
    <source>
        <dbReference type="SAM" id="MobiDB-lite"/>
    </source>
</evidence>
<dbReference type="PROSITE" id="PS50943">
    <property type="entry name" value="HTH_CROC1"/>
    <property type="match status" value="1"/>
</dbReference>
<feature type="region of interest" description="Disordered" evidence="4">
    <location>
        <begin position="69"/>
        <end position="91"/>
    </location>
</feature>
<keyword evidence="1" id="KW-0805">Transcription regulation</keyword>
<dbReference type="Pfam" id="PF00717">
    <property type="entry name" value="Peptidase_S24"/>
    <property type="match status" value="1"/>
</dbReference>
<reference evidence="7" key="1">
    <citation type="submission" date="2016-10" db="EMBL/GenBank/DDBJ databases">
        <authorList>
            <person name="Varghese N."/>
            <person name="Submissions S."/>
        </authorList>
    </citation>
    <scope>NUCLEOTIDE SEQUENCE [LARGE SCALE GENOMIC DNA]</scope>
    <source>
        <strain evidence="7">LMG 24000</strain>
    </source>
</reference>
<sequence>MSLGDRIREKRKAKRMTLQQLGDVFGITRSSVSEWESGSTRPDQAKLVRLADALDTTVEFLLENSNSKTTLLPDSKAHNKPTLDDRNVAGTDKPAGKLPVISWVQAGEWGEKLNAKDLRDINLERITSPYPGDFVLRVVGESMYNPGGDVSFRDGDFISVDTTKEAAHKKLVVVMRRGETVPTFKQYLVESDGSVLLHALNPSWPNKYLPFDEHCRVIGVVTGQWREH</sequence>
<feature type="compositionally biased region" description="Basic and acidic residues" evidence="4">
    <location>
        <begin position="75"/>
        <end position="87"/>
    </location>
</feature>
<dbReference type="Gene3D" id="2.10.109.10">
    <property type="entry name" value="Umud Fragment, subunit A"/>
    <property type="match status" value="1"/>
</dbReference>
<dbReference type="Proteomes" id="UP000198638">
    <property type="component" value="Unassembled WGS sequence"/>
</dbReference>
<dbReference type="Pfam" id="PF01381">
    <property type="entry name" value="HTH_3"/>
    <property type="match status" value="1"/>
</dbReference>
<dbReference type="InterPro" id="IPR010982">
    <property type="entry name" value="Lambda_DNA-bd_dom_sf"/>
</dbReference>
<dbReference type="EMBL" id="FNRQ01000015">
    <property type="protein sequence ID" value="SEB24775.1"/>
    <property type="molecule type" value="Genomic_DNA"/>
</dbReference>
<proteinExistence type="predicted"/>
<evidence type="ECO:0000256" key="2">
    <source>
        <dbReference type="ARBA" id="ARBA00023125"/>
    </source>
</evidence>
<evidence type="ECO:0000259" key="5">
    <source>
        <dbReference type="PROSITE" id="PS50943"/>
    </source>
</evidence>
<dbReference type="STRING" id="83784.SAMN05192564_11524"/>
<dbReference type="PANTHER" id="PTHR40661">
    <property type="match status" value="1"/>
</dbReference>
<dbReference type="SMART" id="SM00530">
    <property type="entry name" value="HTH_XRE"/>
    <property type="match status" value="1"/>
</dbReference>
<protein>
    <submittedName>
        <fullName evidence="6">SOS-response transcriptional repressor LexA (RecA-mediated autopeptidase)</fullName>
    </submittedName>
</protein>
<dbReference type="InterPro" id="IPR039418">
    <property type="entry name" value="LexA-like"/>
</dbReference>
<evidence type="ECO:0000256" key="1">
    <source>
        <dbReference type="ARBA" id="ARBA00023015"/>
    </source>
</evidence>
<dbReference type="SUPFAM" id="SSF51306">
    <property type="entry name" value="LexA/Signal peptidase"/>
    <property type="match status" value="1"/>
</dbReference>
<dbReference type="CDD" id="cd00093">
    <property type="entry name" value="HTH_XRE"/>
    <property type="match status" value="1"/>
</dbReference>
<dbReference type="InterPro" id="IPR036286">
    <property type="entry name" value="LexA/Signal_pep-like_sf"/>
</dbReference>
<dbReference type="InterPro" id="IPR015927">
    <property type="entry name" value="Peptidase_S24_S26A/B/C"/>
</dbReference>
<dbReference type="AlphaFoldDB" id="A0A1H4HSQ8"/>